<dbReference type="Pfam" id="PF20174">
    <property type="entry name" value="DUF6540"/>
    <property type="match status" value="1"/>
</dbReference>
<dbReference type="EMBL" id="JAEVHI010000006">
    <property type="protein sequence ID" value="KAG5288524.1"/>
    <property type="molecule type" value="Genomic_DNA"/>
</dbReference>
<dbReference type="AlphaFoldDB" id="A0A8H7YFB0"/>
<dbReference type="InterPro" id="IPR046670">
    <property type="entry name" value="DUF6540"/>
</dbReference>
<sequence>MHLSLLTALTQSNCQILTIQQYSNIHLNLNDKVSFFKKHHQPLFFEISTAACPLPYTVHARVQAALTFPSSAMAPRTVSLILYRNAATQRAHFAIFIPSAANQDLGTIIHVIGAPMAGYQLEFKRNYSPALTQQPHTRYKIGQIDSQYIVDAANDAPGKDSTPKGAVELAAGQVPPPGISQSFLGPVDDTRNKRCQEWTMEYVRHLVHLQYLDAGAIQIVQSKRDPPTHGVGLQPLGRGQELGGGGQAAGT</sequence>
<gene>
    <name evidence="2" type="ORF">I7I52_12036</name>
</gene>
<comment type="caution">
    <text evidence="2">The sequence shown here is derived from an EMBL/GenBank/DDBJ whole genome shotgun (WGS) entry which is preliminary data.</text>
</comment>
<name>A0A8H7YFB0_AJECA</name>
<feature type="region of interest" description="Disordered" evidence="1">
    <location>
        <begin position="224"/>
        <end position="251"/>
    </location>
</feature>
<organism evidence="2 3">
    <name type="scientific">Ajellomyces capsulatus</name>
    <name type="common">Darling's disease fungus</name>
    <name type="synonym">Histoplasma capsulatum</name>
    <dbReference type="NCBI Taxonomy" id="5037"/>
    <lineage>
        <taxon>Eukaryota</taxon>
        <taxon>Fungi</taxon>
        <taxon>Dikarya</taxon>
        <taxon>Ascomycota</taxon>
        <taxon>Pezizomycotina</taxon>
        <taxon>Eurotiomycetes</taxon>
        <taxon>Eurotiomycetidae</taxon>
        <taxon>Onygenales</taxon>
        <taxon>Ajellomycetaceae</taxon>
        <taxon>Histoplasma</taxon>
    </lineage>
</organism>
<accession>A0A8H7YFB0</accession>
<feature type="compositionally biased region" description="Gly residues" evidence="1">
    <location>
        <begin position="240"/>
        <end position="251"/>
    </location>
</feature>
<dbReference type="VEuPathDB" id="FungiDB:I7I52_12036"/>
<evidence type="ECO:0000256" key="1">
    <source>
        <dbReference type="SAM" id="MobiDB-lite"/>
    </source>
</evidence>
<protein>
    <submittedName>
        <fullName evidence="2">Uncharacterized protein</fullName>
    </submittedName>
</protein>
<proteinExistence type="predicted"/>
<reference evidence="2 3" key="1">
    <citation type="submission" date="2021-01" db="EMBL/GenBank/DDBJ databases">
        <title>Chromosome-level genome assembly of a human fungal pathogen reveals clustering of transcriptionally co-regulated genes.</title>
        <authorList>
            <person name="Voorhies M."/>
            <person name="Cohen S."/>
            <person name="Shea T.P."/>
            <person name="Petrus S."/>
            <person name="Munoz J.F."/>
            <person name="Poplawski S."/>
            <person name="Goldman W.E."/>
            <person name="Michael T."/>
            <person name="Cuomo C.A."/>
            <person name="Sil A."/>
            <person name="Beyhan S."/>
        </authorList>
    </citation>
    <scope>NUCLEOTIDE SEQUENCE [LARGE SCALE GENOMIC DNA]</scope>
    <source>
        <strain evidence="2 3">G184AR</strain>
    </source>
</reference>
<dbReference type="OrthoDB" id="1658288at2759"/>
<evidence type="ECO:0000313" key="3">
    <source>
        <dbReference type="Proteomes" id="UP000670092"/>
    </source>
</evidence>
<dbReference type="Proteomes" id="UP000670092">
    <property type="component" value="Unassembled WGS sequence"/>
</dbReference>
<evidence type="ECO:0000313" key="2">
    <source>
        <dbReference type="EMBL" id="KAG5288524.1"/>
    </source>
</evidence>